<sequence>MTSAKKILISACLMGQPVRYDGRANDDKVAHLQTVIQRWQSERRVVVICPEVAGGLPTPRPAAEIRLGHVIASDGQDFTAAFESGAQKALTLAQQHNVAAALLADRSPSCGSREIYDGEFSGRLIPGQGLTAELLSQHGIPCFGPATFDELLDFLNE</sequence>
<dbReference type="RefSeq" id="WP_094059996.1">
    <property type="nucleotide sequence ID" value="NZ_CP022530.1"/>
</dbReference>
<dbReference type="Pfam" id="PF04463">
    <property type="entry name" value="2-thiour_desulf"/>
    <property type="match status" value="1"/>
</dbReference>
<evidence type="ECO:0000313" key="2">
    <source>
        <dbReference type="Proteomes" id="UP000202440"/>
    </source>
</evidence>
<dbReference type="AlphaFoldDB" id="A0A222FJ59"/>
<dbReference type="InterPro" id="IPR007553">
    <property type="entry name" value="2-thiour_desulf"/>
</dbReference>
<dbReference type="Proteomes" id="UP000202440">
    <property type="component" value="Chromosome"/>
</dbReference>
<name>A0A222FJ59_9GAMM</name>
<dbReference type="PANTHER" id="PTHR30087">
    <property type="entry name" value="INNER MEMBRANE PROTEIN"/>
    <property type="match status" value="1"/>
</dbReference>
<evidence type="ECO:0000313" key="1">
    <source>
        <dbReference type="EMBL" id="ASP38810.1"/>
    </source>
</evidence>
<dbReference type="OrthoDB" id="495783at2"/>
<dbReference type="PANTHER" id="PTHR30087:SF1">
    <property type="entry name" value="HYPOTHETICAL CYTOSOLIC PROTEIN"/>
    <property type="match status" value="1"/>
</dbReference>
<gene>
    <name evidence="1" type="ORF">CHH28_09010</name>
</gene>
<proteinExistence type="predicted"/>
<accession>A0A222FJ59</accession>
<dbReference type="KEGG" id="bsan:CHH28_09010"/>
<keyword evidence="2" id="KW-1185">Reference proteome</keyword>
<dbReference type="EMBL" id="CP022530">
    <property type="protein sequence ID" value="ASP38810.1"/>
    <property type="molecule type" value="Genomic_DNA"/>
</dbReference>
<reference evidence="1 2" key="1">
    <citation type="submission" date="2017-07" db="EMBL/GenBank/DDBJ databases">
        <title>Annotated genome sequence of Bacterioplanes sanyensis isolated from Red Sea.</title>
        <authorList>
            <person name="Rehman Z.U."/>
        </authorList>
    </citation>
    <scope>NUCLEOTIDE SEQUENCE [LARGE SCALE GENOMIC DNA]</scope>
    <source>
        <strain evidence="1 2">NV9</strain>
    </source>
</reference>
<organism evidence="1 2">
    <name type="scientific">Bacterioplanes sanyensis</name>
    <dbReference type="NCBI Taxonomy" id="1249553"/>
    <lineage>
        <taxon>Bacteria</taxon>
        <taxon>Pseudomonadati</taxon>
        <taxon>Pseudomonadota</taxon>
        <taxon>Gammaproteobacteria</taxon>
        <taxon>Oceanospirillales</taxon>
        <taxon>Oceanospirillaceae</taxon>
        <taxon>Bacterioplanes</taxon>
    </lineage>
</organism>
<protein>
    <submittedName>
        <fullName evidence="1">Uncharacterized protein</fullName>
    </submittedName>
</protein>